<evidence type="ECO:0000256" key="5">
    <source>
        <dbReference type="SAM" id="MobiDB-lite"/>
    </source>
</evidence>
<dbReference type="GO" id="GO:0051666">
    <property type="term" value="P:actin cortical patch localization"/>
    <property type="evidence" value="ECO:0007669"/>
    <property type="project" value="InterPro"/>
</dbReference>
<dbReference type="FunFam" id="2.30.30.40:FF:000072">
    <property type="entry name" value="Unconventional Myosin IB"/>
    <property type="match status" value="1"/>
</dbReference>
<dbReference type="PANTHER" id="PTHR47174">
    <property type="entry name" value="BRIDGING INTEGRATOR 3"/>
    <property type="match status" value="1"/>
</dbReference>
<feature type="compositionally biased region" description="Low complexity" evidence="5">
    <location>
        <begin position="211"/>
        <end position="239"/>
    </location>
</feature>
<dbReference type="Gene3D" id="2.30.30.40">
    <property type="entry name" value="SH3 Domains"/>
    <property type="match status" value="1"/>
</dbReference>
<proteinExistence type="predicted"/>
<dbReference type="GO" id="GO:0097320">
    <property type="term" value="P:plasma membrane tubulation"/>
    <property type="evidence" value="ECO:0007669"/>
    <property type="project" value="TreeGrafter"/>
</dbReference>
<keyword evidence="2 4" id="KW-0728">SH3 domain</keyword>
<dbReference type="SUPFAM" id="SSF50044">
    <property type="entry name" value="SH3-domain"/>
    <property type="match status" value="1"/>
</dbReference>
<feature type="region of interest" description="Disordered" evidence="5">
    <location>
        <begin position="45"/>
        <end position="91"/>
    </location>
</feature>
<feature type="compositionally biased region" description="Low complexity" evidence="5">
    <location>
        <begin position="179"/>
        <end position="196"/>
    </location>
</feature>
<dbReference type="Proteomes" id="UP000774326">
    <property type="component" value="Unassembled WGS sequence"/>
</dbReference>
<dbReference type="InterPro" id="IPR001452">
    <property type="entry name" value="SH3_domain"/>
</dbReference>
<evidence type="ECO:0000256" key="1">
    <source>
        <dbReference type="ARBA" id="ARBA00004496"/>
    </source>
</evidence>
<dbReference type="GO" id="GO:0005737">
    <property type="term" value="C:cytoplasm"/>
    <property type="evidence" value="ECO:0007669"/>
    <property type="project" value="UniProtKB-SubCell"/>
</dbReference>
<organism evidence="7 8">
    <name type="scientific">Wickerhamomyces pijperi</name>
    <name type="common">Yeast</name>
    <name type="synonym">Pichia pijperi</name>
    <dbReference type="NCBI Taxonomy" id="599730"/>
    <lineage>
        <taxon>Eukaryota</taxon>
        <taxon>Fungi</taxon>
        <taxon>Dikarya</taxon>
        <taxon>Ascomycota</taxon>
        <taxon>Saccharomycotina</taxon>
        <taxon>Saccharomycetes</taxon>
        <taxon>Phaffomycetales</taxon>
        <taxon>Wickerhamomycetaceae</taxon>
        <taxon>Wickerhamomyces</taxon>
    </lineage>
</organism>
<evidence type="ECO:0000313" key="7">
    <source>
        <dbReference type="EMBL" id="KAH3684566.1"/>
    </source>
</evidence>
<sequence length="275" mass="30627">MSAALVNRSLSTLKTVCVSWDSNVITENFYNQVVSKLPDRYQNGSEPVDFPSAASAQPEAIRKSNEPVFNEKQSLAPQSTSSSSSSAVPPAPVTNQEYAEALYDYSPQQPEDLSLRTGDKVKVLERLSPDWWRGENNGRVGMFPSNYVKIIPNNDRQAPPSYSRPQGMPANMSPSISSPQQQQFYQPPQQQQQQYYQPPPQQQYYQPPPQQQMTQYQSPQQQQQPQVAVVQQQPQQQQQHSSTNEGLKKFGSKLGNAAIFGAGATLGSDLVNSIF</sequence>
<reference evidence="7" key="2">
    <citation type="submission" date="2021-01" db="EMBL/GenBank/DDBJ databases">
        <authorList>
            <person name="Schikora-Tamarit M.A."/>
        </authorList>
    </citation>
    <scope>NUCLEOTIDE SEQUENCE</scope>
    <source>
        <strain evidence="7">CBS2887</strain>
    </source>
</reference>
<dbReference type="EMBL" id="JAEUBG010002406">
    <property type="protein sequence ID" value="KAH3684566.1"/>
    <property type="molecule type" value="Genomic_DNA"/>
</dbReference>
<gene>
    <name evidence="7" type="ORF">WICPIJ_004456</name>
</gene>
<comment type="caution">
    <text evidence="7">The sequence shown here is derived from an EMBL/GenBank/DDBJ whole genome shotgun (WGS) entry which is preliminary data.</text>
</comment>
<evidence type="ECO:0000256" key="2">
    <source>
        <dbReference type="ARBA" id="ARBA00022443"/>
    </source>
</evidence>
<evidence type="ECO:0000313" key="8">
    <source>
        <dbReference type="Proteomes" id="UP000774326"/>
    </source>
</evidence>
<protein>
    <recommendedName>
        <fullName evidence="6">SH3 domain-containing protein</fullName>
    </recommendedName>
</protein>
<name>A0A9P8Q5U0_WICPI</name>
<dbReference type="PROSITE" id="PS50002">
    <property type="entry name" value="SH3"/>
    <property type="match status" value="1"/>
</dbReference>
<feature type="domain" description="SH3" evidence="6">
    <location>
        <begin position="94"/>
        <end position="153"/>
    </location>
</feature>
<dbReference type="GO" id="GO:0015629">
    <property type="term" value="C:actin cytoskeleton"/>
    <property type="evidence" value="ECO:0007669"/>
    <property type="project" value="TreeGrafter"/>
</dbReference>
<keyword evidence="8" id="KW-1185">Reference proteome</keyword>
<accession>A0A9P8Q5U0</accession>
<dbReference type="AlphaFoldDB" id="A0A9P8Q5U0"/>
<dbReference type="PRINTS" id="PR01887">
    <property type="entry name" value="SPECTRNALPHA"/>
</dbReference>
<reference evidence="7" key="1">
    <citation type="journal article" date="2021" name="Open Biol.">
        <title>Shared evolutionary footprints suggest mitochondrial oxidative damage underlies multiple complex I losses in fungi.</title>
        <authorList>
            <person name="Schikora-Tamarit M.A."/>
            <person name="Marcet-Houben M."/>
            <person name="Nosek J."/>
            <person name="Gabaldon T."/>
        </authorList>
    </citation>
    <scope>NUCLEOTIDE SEQUENCE</scope>
    <source>
        <strain evidence="7">CBS2887</strain>
    </source>
</reference>
<feature type="compositionally biased region" description="Low complexity" evidence="5">
    <location>
        <begin position="73"/>
        <end position="88"/>
    </location>
</feature>
<dbReference type="PANTHER" id="PTHR47174:SF3">
    <property type="entry name" value="BRIDGING INTEGRATOR 3"/>
    <property type="match status" value="1"/>
</dbReference>
<dbReference type="Pfam" id="PF00018">
    <property type="entry name" value="SH3_1"/>
    <property type="match status" value="1"/>
</dbReference>
<dbReference type="GO" id="GO:0006897">
    <property type="term" value="P:endocytosis"/>
    <property type="evidence" value="ECO:0007669"/>
    <property type="project" value="InterPro"/>
</dbReference>
<feature type="compositionally biased region" description="Pro residues" evidence="5">
    <location>
        <begin position="197"/>
        <end position="210"/>
    </location>
</feature>
<dbReference type="InterPro" id="IPR036028">
    <property type="entry name" value="SH3-like_dom_sf"/>
</dbReference>
<dbReference type="PRINTS" id="PR00452">
    <property type="entry name" value="SH3DOMAIN"/>
</dbReference>
<evidence type="ECO:0000256" key="4">
    <source>
        <dbReference type="PROSITE-ProRule" id="PRU00192"/>
    </source>
</evidence>
<evidence type="ECO:0000256" key="3">
    <source>
        <dbReference type="ARBA" id="ARBA00022490"/>
    </source>
</evidence>
<keyword evidence="3" id="KW-0963">Cytoplasm</keyword>
<dbReference type="GO" id="GO:0008289">
    <property type="term" value="F:lipid binding"/>
    <property type="evidence" value="ECO:0007669"/>
    <property type="project" value="TreeGrafter"/>
</dbReference>
<dbReference type="InterPro" id="IPR046982">
    <property type="entry name" value="BIN3/RVS161-like"/>
</dbReference>
<comment type="subcellular location">
    <subcellularLocation>
        <location evidence="1">Cytoplasm</location>
    </subcellularLocation>
</comment>
<evidence type="ECO:0000259" key="6">
    <source>
        <dbReference type="PROSITE" id="PS50002"/>
    </source>
</evidence>
<dbReference type="SMART" id="SM00326">
    <property type="entry name" value="SH3"/>
    <property type="match status" value="1"/>
</dbReference>
<feature type="region of interest" description="Disordered" evidence="5">
    <location>
        <begin position="151"/>
        <end position="249"/>
    </location>
</feature>
<dbReference type="CDD" id="cd00174">
    <property type="entry name" value="SH3"/>
    <property type="match status" value="1"/>
</dbReference>
<dbReference type="OrthoDB" id="6250593at2759"/>